<comment type="caution">
    <text evidence="1">The sequence shown here is derived from an EMBL/GenBank/DDBJ whole genome shotgun (WGS) entry which is preliminary data.</text>
</comment>
<keyword evidence="2" id="KW-1185">Reference proteome</keyword>
<sequence>MQVGRQLDHLLTNSFSHLPSAAQALATTSSTMSKLFIAALLVATVVVDPASAEASSTLLRAVPNGRALAEVSSASTDDLLTDSLYEANTKIKGCHWYDYFTPWSCCGANNC</sequence>
<evidence type="ECO:0000313" key="1">
    <source>
        <dbReference type="EMBL" id="GMF13343.1"/>
    </source>
</evidence>
<dbReference type="Proteomes" id="UP001165083">
    <property type="component" value="Unassembled WGS sequence"/>
</dbReference>
<dbReference type="EMBL" id="BSXW01000153">
    <property type="protein sequence ID" value="GMF13343.1"/>
    <property type="molecule type" value="Genomic_DNA"/>
</dbReference>
<gene>
    <name evidence="1" type="ORF">Plil01_000382300</name>
</gene>
<accession>A0A9W6TIK7</accession>
<organism evidence="1 2">
    <name type="scientific">Phytophthora lilii</name>
    <dbReference type="NCBI Taxonomy" id="2077276"/>
    <lineage>
        <taxon>Eukaryota</taxon>
        <taxon>Sar</taxon>
        <taxon>Stramenopiles</taxon>
        <taxon>Oomycota</taxon>
        <taxon>Peronosporomycetes</taxon>
        <taxon>Peronosporales</taxon>
        <taxon>Peronosporaceae</taxon>
        <taxon>Phytophthora</taxon>
    </lineage>
</organism>
<protein>
    <submittedName>
        <fullName evidence="1">Unnamed protein product</fullName>
    </submittedName>
</protein>
<name>A0A9W6TIK7_9STRA</name>
<dbReference type="AlphaFoldDB" id="A0A9W6TIK7"/>
<reference evidence="1" key="1">
    <citation type="submission" date="2023-04" db="EMBL/GenBank/DDBJ databases">
        <title>Phytophthora lilii NBRC 32176.</title>
        <authorList>
            <person name="Ichikawa N."/>
            <person name="Sato H."/>
            <person name="Tonouchi N."/>
        </authorList>
    </citation>
    <scope>NUCLEOTIDE SEQUENCE</scope>
    <source>
        <strain evidence="1">NBRC 32176</strain>
    </source>
</reference>
<evidence type="ECO:0000313" key="2">
    <source>
        <dbReference type="Proteomes" id="UP001165083"/>
    </source>
</evidence>
<proteinExistence type="predicted"/>
<dbReference type="OrthoDB" id="114001at2759"/>